<feature type="transmembrane region" description="Helical" evidence="5">
    <location>
        <begin position="123"/>
        <end position="150"/>
    </location>
</feature>
<dbReference type="Pfam" id="PF15864">
    <property type="entry name" value="PglL_A"/>
    <property type="match status" value="1"/>
</dbReference>
<dbReference type="RefSeq" id="WP_394458877.1">
    <property type="nucleotide sequence ID" value="NZ_JBIGHZ010000002.1"/>
</dbReference>
<dbReference type="EMBL" id="JBIGHZ010000002">
    <property type="protein sequence ID" value="MFG6447472.1"/>
    <property type="molecule type" value="Genomic_DNA"/>
</dbReference>
<dbReference type="PANTHER" id="PTHR37422">
    <property type="entry name" value="TEICHURONIC ACID BIOSYNTHESIS PROTEIN TUAE"/>
    <property type="match status" value="1"/>
</dbReference>
<comment type="caution">
    <text evidence="9">The sequence shown here is derived from an EMBL/GenBank/DDBJ whole genome shotgun (WGS) entry which is preliminary data.</text>
</comment>
<reference evidence="9 10" key="1">
    <citation type="submission" date="2024-08" db="EMBL/GenBank/DDBJ databases">
        <authorList>
            <person name="Lu H."/>
        </authorList>
    </citation>
    <scope>NUCLEOTIDE SEQUENCE [LARGE SCALE GENOMIC DNA]</scope>
    <source>
        <strain evidence="9 10">BYS180W</strain>
    </source>
</reference>
<feature type="transmembrane region" description="Helical" evidence="5">
    <location>
        <begin position="385"/>
        <end position="403"/>
    </location>
</feature>
<feature type="transmembrane region" description="Helical" evidence="5">
    <location>
        <begin position="353"/>
        <end position="373"/>
    </location>
</feature>
<feature type="transmembrane region" description="Helical" evidence="5">
    <location>
        <begin position="208"/>
        <end position="226"/>
    </location>
</feature>
<keyword evidence="3 5" id="KW-1133">Transmembrane helix</keyword>
<evidence type="ECO:0000256" key="2">
    <source>
        <dbReference type="ARBA" id="ARBA00022692"/>
    </source>
</evidence>
<evidence type="ECO:0000313" key="10">
    <source>
        <dbReference type="Proteomes" id="UP001606099"/>
    </source>
</evidence>
<feature type="transmembrane region" description="Helical" evidence="5">
    <location>
        <begin position="232"/>
        <end position="250"/>
    </location>
</feature>
<feature type="domain" description="Virulence factor membrane-bound polymerase C-terminal" evidence="7">
    <location>
        <begin position="391"/>
        <end position="549"/>
    </location>
</feature>
<accession>A0ABW7FT07</accession>
<dbReference type="Pfam" id="PF04932">
    <property type="entry name" value="Wzy_C"/>
    <property type="match status" value="1"/>
</dbReference>
<feature type="transmembrane region" description="Helical" evidence="5">
    <location>
        <begin position="94"/>
        <end position="111"/>
    </location>
</feature>
<evidence type="ECO:0000256" key="3">
    <source>
        <dbReference type="ARBA" id="ARBA00022989"/>
    </source>
</evidence>
<proteinExistence type="predicted"/>
<dbReference type="InterPro" id="IPR021797">
    <property type="entry name" value="Wzy_C_2"/>
</dbReference>
<dbReference type="PANTHER" id="PTHR37422:SF13">
    <property type="entry name" value="LIPOPOLYSACCHARIDE BIOSYNTHESIS PROTEIN PA4999-RELATED"/>
    <property type="match status" value="1"/>
</dbReference>
<dbReference type="Proteomes" id="UP001606099">
    <property type="component" value="Unassembled WGS sequence"/>
</dbReference>
<feature type="transmembrane region" description="Helical" evidence="5">
    <location>
        <begin position="177"/>
        <end position="196"/>
    </location>
</feature>
<dbReference type="Pfam" id="PF11846">
    <property type="entry name" value="Wzy_C_2"/>
    <property type="match status" value="1"/>
</dbReference>
<feature type="domain" description="Protein glycosylation ligase" evidence="8">
    <location>
        <begin position="168"/>
        <end position="193"/>
    </location>
</feature>
<dbReference type="InterPro" id="IPR051533">
    <property type="entry name" value="WaaL-like"/>
</dbReference>
<comment type="subcellular location">
    <subcellularLocation>
        <location evidence="1">Membrane</location>
        <topology evidence="1">Multi-pass membrane protein</topology>
    </subcellularLocation>
</comment>
<evidence type="ECO:0000313" key="9">
    <source>
        <dbReference type="EMBL" id="MFG6447472.1"/>
    </source>
</evidence>
<dbReference type="InterPro" id="IPR031726">
    <property type="entry name" value="PglL_A"/>
</dbReference>
<sequence length="589" mass="63930">MIAPALPADVHRPPAPLLLGGLLFGVVLAPLLAVNHTPSATLYNQLLALWGWGLLVCALATQERQRPRWGAVELCLSLLLLAAALAPLWRSQPLSIALGQLGMLGAALVVFRAACGVPAAQRLAVWEAFAAAVLALGLCSALVALVQVFAPDWADGVLIARSGLVGRAVGNIRQPNHLASILMWAAVALAALWQSGALQRWLQGSARLAALAAWALMGLLMLAMVLSASRTGVLGVLMLAVWGGLDRRLLSGRVRLLLVLSPLLLALAWWGMSWWSAQQGLTLGAESRLAEGAGSPSRVAILRNAWALLQAHPWLGVGWGEFNLAWTLTPFPDRPIAFFDHTHNLPLQWLVELGWPLGLLCLGLLGWGLWQAVRQCAQQPTLREALALRSALMLVLTIGLHSLLEYPLWYAYFLLPAVFALGLVLGSGPQRESRPTELPSRGMLLAGVAMSVGALLTAWDYQRVVEIYQPSARSVSLSERIARGQQSWFFAAQANYAAATSPQPSAKTLEAARMTAHHLSDVRLLMAWAKSLHAVGKTDEARYVVQRLREFRSRAGDDWLQVCEDLEPGQPEPFQCALPSRDYDWTELR</sequence>
<gene>
    <name evidence="9" type="ORF">ACG0Z6_04340</name>
</gene>
<protein>
    <submittedName>
        <fullName evidence="9">Wzy polymerase domain-containing protein</fullName>
    </submittedName>
</protein>
<feature type="transmembrane region" description="Helical" evidence="5">
    <location>
        <begin position="257"/>
        <end position="277"/>
    </location>
</feature>
<keyword evidence="4 5" id="KW-0472">Membrane</keyword>
<evidence type="ECO:0000259" key="6">
    <source>
        <dbReference type="Pfam" id="PF04932"/>
    </source>
</evidence>
<evidence type="ECO:0000256" key="5">
    <source>
        <dbReference type="SAM" id="Phobius"/>
    </source>
</evidence>
<evidence type="ECO:0000259" key="7">
    <source>
        <dbReference type="Pfam" id="PF11846"/>
    </source>
</evidence>
<organism evidence="9 10">
    <name type="scientific">Roseateles rivi</name>
    <dbReference type="NCBI Taxonomy" id="3299028"/>
    <lineage>
        <taxon>Bacteria</taxon>
        <taxon>Pseudomonadati</taxon>
        <taxon>Pseudomonadota</taxon>
        <taxon>Betaproteobacteria</taxon>
        <taxon>Burkholderiales</taxon>
        <taxon>Sphaerotilaceae</taxon>
        <taxon>Roseateles</taxon>
    </lineage>
</organism>
<feature type="domain" description="O-antigen ligase-related" evidence="6">
    <location>
        <begin position="216"/>
        <end position="360"/>
    </location>
</feature>
<name>A0ABW7FT07_9BURK</name>
<evidence type="ECO:0000256" key="4">
    <source>
        <dbReference type="ARBA" id="ARBA00023136"/>
    </source>
</evidence>
<evidence type="ECO:0000259" key="8">
    <source>
        <dbReference type="Pfam" id="PF15864"/>
    </source>
</evidence>
<evidence type="ECO:0000256" key="1">
    <source>
        <dbReference type="ARBA" id="ARBA00004141"/>
    </source>
</evidence>
<dbReference type="InterPro" id="IPR007016">
    <property type="entry name" value="O-antigen_ligase-rel_domated"/>
</dbReference>
<keyword evidence="10" id="KW-1185">Reference proteome</keyword>
<feature type="transmembrane region" description="Helical" evidence="5">
    <location>
        <begin position="69"/>
        <end position="88"/>
    </location>
</feature>
<keyword evidence="2 5" id="KW-0812">Transmembrane</keyword>